<organism evidence="1 2">
    <name type="scientific">Armillaria borealis</name>
    <dbReference type="NCBI Taxonomy" id="47425"/>
    <lineage>
        <taxon>Eukaryota</taxon>
        <taxon>Fungi</taxon>
        <taxon>Dikarya</taxon>
        <taxon>Basidiomycota</taxon>
        <taxon>Agaricomycotina</taxon>
        <taxon>Agaricomycetes</taxon>
        <taxon>Agaricomycetidae</taxon>
        <taxon>Agaricales</taxon>
        <taxon>Marasmiineae</taxon>
        <taxon>Physalacriaceae</taxon>
        <taxon>Armillaria</taxon>
    </lineage>
</organism>
<gene>
    <name evidence="1" type="ORF">EV421DRAFT_1435704</name>
</gene>
<keyword evidence="2" id="KW-1185">Reference proteome</keyword>
<accession>A0AA39J133</accession>
<evidence type="ECO:0000313" key="1">
    <source>
        <dbReference type="EMBL" id="KAK0433317.1"/>
    </source>
</evidence>
<comment type="caution">
    <text evidence="1">The sequence shown here is derived from an EMBL/GenBank/DDBJ whole genome shotgun (WGS) entry which is preliminary data.</text>
</comment>
<sequence length="245" mass="28118">MISKSNCLPRFPHFHDYDLALSTTFPMDTTNPAILGLFVLLARIETRLEDMEDQMQRSNFNTDRRLSRIEDCLRRIERSSEGIEGRIEDMDSRFDEVDSKLEDIDTDMLTDGISDAIKEGFDELSKEGPDLTAMNHNSNIYLAIKDERLSSSEEIIFHGEILIWQRFPFREAGNLQLSPYHCSTIHRSSTVSVTTYCSNTTEAITLTKLYLKVETSASRLFGRLSGGSLYSRHTVWIIIPTHRLQ</sequence>
<evidence type="ECO:0000313" key="2">
    <source>
        <dbReference type="Proteomes" id="UP001175226"/>
    </source>
</evidence>
<dbReference type="Proteomes" id="UP001175226">
    <property type="component" value="Unassembled WGS sequence"/>
</dbReference>
<name>A0AA39J133_9AGAR</name>
<dbReference type="EMBL" id="JAUEPT010000082">
    <property type="protein sequence ID" value="KAK0433317.1"/>
    <property type="molecule type" value="Genomic_DNA"/>
</dbReference>
<dbReference type="AlphaFoldDB" id="A0AA39J133"/>
<evidence type="ECO:0008006" key="3">
    <source>
        <dbReference type="Google" id="ProtNLM"/>
    </source>
</evidence>
<proteinExistence type="predicted"/>
<reference evidence="1" key="1">
    <citation type="submission" date="2023-06" db="EMBL/GenBank/DDBJ databases">
        <authorList>
            <consortium name="Lawrence Berkeley National Laboratory"/>
            <person name="Ahrendt S."/>
            <person name="Sahu N."/>
            <person name="Indic B."/>
            <person name="Wong-Bajracharya J."/>
            <person name="Merenyi Z."/>
            <person name="Ke H.-M."/>
            <person name="Monk M."/>
            <person name="Kocsube S."/>
            <person name="Drula E."/>
            <person name="Lipzen A."/>
            <person name="Balint B."/>
            <person name="Henrissat B."/>
            <person name="Andreopoulos B."/>
            <person name="Martin F.M."/>
            <person name="Harder C.B."/>
            <person name="Rigling D."/>
            <person name="Ford K.L."/>
            <person name="Foster G.D."/>
            <person name="Pangilinan J."/>
            <person name="Papanicolaou A."/>
            <person name="Barry K."/>
            <person name="LaButti K."/>
            <person name="Viragh M."/>
            <person name="Koriabine M."/>
            <person name="Yan M."/>
            <person name="Riley R."/>
            <person name="Champramary S."/>
            <person name="Plett K.L."/>
            <person name="Tsai I.J."/>
            <person name="Slot J."/>
            <person name="Sipos G."/>
            <person name="Plett J."/>
            <person name="Nagy L.G."/>
            <person name="Grigoriev I.V."/>
        </authorList>
    </citation>
    <scope>NUCLEOTIDE SEQUENCE</scope>
    <source>
        <strain evidence="1">FPL87.14</strain>
    </source>
</reference>
<dbReference type="Gene3D" id="1.20.5.2280">
    <property type="match status" value="1"/>
</dbReference>
<protein>
    <recommendedName>
        <fullName evidence="3">t-SNARE coiled-coil homology domain-containing protein</fullName>
    </recommendedName>
</protein>